<comment type="caution">
    <text evidence="1">The sequence shown here is derived from an EMBL/GenBank/DDBJ whole genome shotgun (WGS) entry which is preliminary data.</text>
</comment>
<protein>
    <submittedName>
        <fullName evidence="1">Uncharacterized protein</fullName>
    </submittedName>
</protein>
<dbReference type="Pfam" id="PF05904">
    <property type="entry name" value="DUF863"/>
    <property type="match status" value="1"/>
</dbReference>
<dbReference type="Proteomes" id="UP000436088">
    <property type="component" value="Unassembled WGS sequence"/>
</dbReference>
<sequence length="413" mass="44842">MFLSFNENKRGMFGKRKIFGIEIPENGNGVSTVTSHGLDQLSVHSWSDAAHSEILSVSSRAKFNGNSSHNRSWTYGQLSSTALLQDHDITRGKLLGDSNSISLPSSLAEGLAQNDFLSAFNCKKPRACSPPIGFCSQNGIESKIDSEEFAHRGPKSSFKSLPWMMEAKSTIDLNADTTAADTNSNGGFSWLRATRPSNVKPNKDVEVSHEINFIDRIEMRIRDSLSTAHVDDPKHRKSDTATAIDGVNSDMTEGPLSIKCGQQCLFEGLVADTSSDHPNANAGRIDLNLCVTEKGIEDIRSTSSVRTNVRIAEIDLEMPMNSEMGTKDTLDYKSLENNLTKPSNVLHGEVDETLGLTSASVAAEALIAISSSCVSYLHQNARSDKSEVSASDSLLWFAEIVTSCRSDTENDVG</sequence>
<reference evidence="1" key="1">
    <citation type="submission" date="2019-09" db="EMBL/GenBank/DDBJ databases">
        <title>Draft genome information of white flower Hibiscus syriacus.</title>
        <authorList>
            <person name="Kim Y.-M."/>
        </authorList>
    </citation>
    <scope>NUCLEOTIDE SEQUENCE [LARGE SCALE GENOMIC DNA]</scope>
    <source>
        <strain evidence="1">YM2019G1</strain>
    </source>
</reference>
<gene>
    <name evidence="1" type="ORF">F3Y22_tig00110388pilonHSYRG00181</name>
</gene>
<keyword evidence="2" id="KW-1185">Reference proteome</keyword>
<dbReference type="InterPro" id="IPR008581">
    <property type="entry name" value="DUF863_pln"/>
</dbReference>
<accession>A0A6A3AR78</accession>
<dbReference type="EMBL" id="VEPZ02000967">
    <property type="protein sequence ID" value="KAE8706746.1"/>
    <property type="molecule type" value="Genomic_DNA"/>
</dbReference>
<proteinExistence type="predicted"/>
<dbReference type="PANTHER" id="PTHR33167:SF70">
    <property type="entry name" value="DUF3741 DOMAIN-CONTAINING PROTEIN"/>
    <property type="match status" value="1"/>
</dbReference>
<evidence type="ECO:0000313" key="2">
    <source>
        <dbReference type="Proteomes" id="UP000436088"/>
    </source>
</evidence>
<name>A0A6A3AR78_HIBSY</name>
<dbReference type="PANTHER" id="PTHR33167">
    <property type="entry name" value="TRANSCRIPTION FACTOR, PUTATIVE (DUF863)-RELATED"/>
    <property type="match status" value="1"/>
</dbReference>
<evidence type="ECO:0000313" key="1">
    <source>
        <dbReference type="EMBL" id="KAE8706746.1"/>
    </source>
</evidence>
<organism evidence="1 2">
    <name type="scientific">Hibiscus syriacus</name>
    <name type="common">Rose of Sharon</name>
    <dbReference type="NCBI Taxonomy" id="106335"/>
    <lineage>
        <taxon>Eukaryota</taxon>
        <taxon>Viridiplantae</taxon>
        <taxon>Streptophyta</taxon>
        <taxon>Embryophyta</taxon>
        <taxon>Tracheophyta</taxon>
        <taxon>Spermatophyta</taxon>
        <taxon>Magnoliopsida</taxon>
        <taxon>eudicotyledons</taxon>
        <taxon>Gunneridae</taxon>
        <taxon>Pentapetalae</taxon>
        <taxon>rosids</taxon>
        <taxon>malvids</taxon>
        <taxon>Malvales</taxon>
        <taxon>Malvaceae</taxon>
        <taxon>Malvoideae</taxon>
        <taxon>Hibiscus</taxon>
    </lineage>
</organism>
<dbReference type="AlphaFoldDB" id="A0A6A3AR78"/>